<evidence type="ECO:0000256" key="8">
    <source>
        <dbReference type="SAM" id="Phobius"/>
    </source>
</evidence>
<evidence type="ECO:0000256" key="2">
    <source>
        <dbReference type="ARBA" id="ARBA00022448"/>
    </source>
</evidence>
<reference evidence="10" key="1">
    <citation type="submission" date="2023-08" db="EMBL/GenBank/DDBJ databases">
        <title>Draft sequence of the Babesia gibsoni genome.</title>
        <authorList>
            <person name="Yamagishi J.Y."/>
            <person name="Xuan X.X."/>
        </authorList>
    </citation>
    <scope>NUCLEOTIDE SEQUENCE</scope>
    <source>
        <strain evidence="10">Azabu</strain>
    </source>
</reference>
<feature type="transmembrane region" description="Helical" evidence="8">
    <location>
        <begin position="684"/>
        <end position="708"/>
    </location>
</feature>
<evidence type="ECO:0000256" key="7">
    <source>
        <dbReference type="SAM" id="MobiDB-lite"/>
    </source>
</evidence>
<feature type="transmembrane region" description="Helical" evidence="8">
    <location>
        <begin position="60"/>
        <end position="78"/>
    </location>
</feature>
<dbReference type="InterPro" id="IPR020846">
    <property type="entry name" value="MFS_dom"/>
</dbReference>
<comment type="caution">
    <text evidence="10">The sequence shown here is derived from an EMBL/GenBank/DDBJ whole genome shotgun (WGS) entry which is preliminary data.</text>
</comment>
<keyword evidence="5 8" id="KW-0472">Membrane</keyword>
<organism evidence="10 11">
    <name type="scientific">Babesia gibsoni</name>
    <dbReference type="NCBI Taxonomy" id="33632"/>
    <lineage>
        <taxon>Eukaryota</taxon>
        <taxon>Sar</taxon>
        <taxon>Alveolata</taxon>
        <taxon>Apicomplexa</taxon>
        <taxon>Aconoidasida</taxon>
        <taxon>Piroplasmida</taxon>
        <taxon>Babesiidae</taxon>
        <taxon>Babesia</taxon>
    </lineage>
</organism>
<feature type="transmembrane region" description="Helical" evidence="8">
    <location>
        <begin position="591"/>
        <end position="615"/>
    </location>
</feature>
<dbReference type="Pfam" id="PF07690">
    <property type="entry name" value="MFS_1"/>
    <property type="match status" value="2"/>
</dbReference>
<feature type="transmembrane region" description="Helical" evidence="8">
    <location>
        <begin position="754"/>
        <end position="772"/>
    </location>
</feature>
<dbReference type="PANTHER" id="PTHR23505">
    <property type="entry name" value="SPINSTER"/>
    <property type="match status" value="1"/>
</dbReference>
<feature type="region of interest" description="Disordered" evidence="7">
    <location>
        <begin position="913"/>
        <end position="982"/>
    </location>
</feature>
<dbReference type="InterPro" id="IPR036259">
    <property type="entry name" value="MFS_trans_sf"/>
</dbReference>
<comment type="subcellular location">
    <subcellularLocation>
        <location evidence="1">Membrane</location>
        <topology evidence="1">Multi-pass membrane protein</topology>
    </subcellularLocation>
</comment>
<dbReference type="PANTHER" id="PTHR23505:SF52">
    <property type="entry name" value="MAJOR FACILITATOR SUPERFAMILY PROTEIN"/>
    <property type="match status" value="1"/>
</dbReference>
<feature type="transmembrane region" description="Helical" evidence="8">
    <location>
        <begin position="397"/>
        <end position="420"/>
    </location>
</feature>
<evidence type="ECO:0000256" key="4">
    <source>
        <dbReference type="ARBA" id="ARBA00022989"/>
    </source>
</evidence>
<dbReference type="AlphaFoldDB" id="A0AAD8PF04"/>
<comment type="similarity">
    <text evidence="6">Belongs to the major facilitator superfamily. Spinster (TC 2.A.1.49) family.</text>
</comment>
<name>A0AAD8PF04_BABGI</name>
<sequence length="1146" mass="123114">MDAIDMEILPICMRAFEVSFGLSPATLSLVGAAEQGAVLLMSPLWGYLLGIKKPYQVESAAMLVCGMMCILLGTTTNYRMLVLATLIHGATLGCTGPTHQKIITSSVQKDERDMWYGIFTGVYYLAAMVSSILASRLSLHNVLGQYGWRLYYCVVGYMWLAAAVPTYYGMRPTGDDKNGGSPGQQQNGGNNGSEFWKGIGDLFTKPSYYFMISLIYVSESCELFMGYIVIYLQYCGVRNQMAGFAISVVHMGNMIAGFIGGYAIQKIHCASKDYGKLLTGIGLIAIRLFAITLLLRKPFQGGDMRWYHYMCLALFGFAQLNRTSIDRTMLSDFVKEDNAAIALSLCRVIAGIPSNFTFPPMIGYLAERAFGYITTDALVEDMDAFTKVTNATALSKSLLYIMGGSCLANMALYGGMMFTYRKDVDKLKETEEAKECSEASKETKAAGGGGGAASSESDKPSVTYPWYAKVLYHVYPAIDAFDMEILPICMRAFEVSFGLSPSSLSIVAACEQGAAFLLSPLWGFLLRYRKPYQIETPAMLVCGIMCIILGITRSYMMLVLATLVHGFVLGVTGPIHQKIITSSVNKDDRDFWYGIFTGVYYSGALLSSMLASRFSLRNVFGQYGWRFYYCAVGYMWLVAAVPTYFFMRPTGDDKNGGSKGPQQSGNNNGSIWQSIKRLFTINTYIFIITLTYVSESCELFMGYIVIYLQYCGVPNHRAGFAISAVHMGNMVAGFAGGHAVGLVHSKFNNYGKQFMGIAVVTIRMIAITLLLWRPFEGGNMRWHHYSCLLLFGVAMLNRSIIDRTIISDVVQEDDAAIALSLARAIAAIPSYFTFPPLIGYLTENVFGYIKTEELVEDMDRLTRITNATALSKSLLYIMGGSCLANMALYGGMIYTYSKDVVAKEDKANKECKKAEGGKEAGGGSGTANVGGDGGAPGSPGGSGSGLGSTGSGTKGGVSQANGHSQTAVSKSPKPESTPTEATVTVTATRVACEGTSISKKSDGSVIRASYVSCAASSQKASCMAVTGAMESSASGATGGSPNILATCVGATSTTESGTSAGTICGGIAVYKSKKSSSDDATTAIVACATADAERSSTSKDGGKSRLVIQECVGVAIRKTKEKGFVLAVGMRRKCAFSKTKSSTLPK</sequence>
<keyword evidence="4 8" id="KW-1133">Transmembrane helix</keyword>
<dbReference type="GO" id="GO:0022857">
    <property type="term" value="F:transmembrane transporter activity"/>
    <property type="evidence" value="ECO:0007669"/>
    <property type="project" value="InterPro"/>
</dbReference>
<accession>A0AAD8PF04</accession>
<keyword evidence="3 8" id="KW-0812">Transmembrane</keyword>
<evidence type="ECO:0000313" key="11">
    <source>
        <dbReference type="Proteomes" id="UP001230268"/>
    </source>
</evidence>
<keyword evidence="2" id="KW-0813">Transport</keyword>
<evidence type="ECO:0000256" key="6">
    <source>
        <dbReference type="ARBA" id="ARBA00024338"/>
    </source>
</evidence>
<feature type="transmembrane region" description="Helical" evidence="8">
    <location>
        <begin position="538"/>
        <end position="571"/>
    </location>
</feature>
<evidence type="ECO:0000256" key="3">
    <source>
        <dbReference type="ARBA" id="ARBA00022692"/>
    </source>
</evidence>
<dbReference type="Proteomes" id="UP001230268">
    <property type="component" value="Unassembled WGS sequence"/>
</dbReference>
<feature type="transmembrane region" description="Helical" evidence="8">
    <location>
        <begin position="504"/>
        <end position="526"/>
    </location>
</feature>
<feature type="transmembrane region" description="Helical" evidence="8">
    <location>
        <begin position="627"/>
        <end position="647"/>
    </location>
</feature>
<dbReference type="SUPFAM" id="SSF103473">
    <property type="entry name" value="MFS general substrate transporter"/>
    <property type="match status" value="2"/>
</dbReference>
<evidence type="ECO:0000313" key="10">
    <source>
        <dbReference type="EMBL" id="KAK1444095.1"/>
    </source>
</evidence>
<protein>
    <submittedName>
        <fullName evidence="10">Multiplied multi-transmembrane transporter-like protein</fullName>
    </submittedName>
</protein>
<keyword evidence="11" id="KW-1185">Reference proteome</keyword>
<feature type="transmembrane region" description="Helical" evidence="8">
    <location>
        <begin position="873"/>
        <end position="896"/>
    </location>
</feature>
<evidence type="ECO:0000256" key="5">
    <source>
        <dbReference type="ARBA" id="ARBA00023136"/>
    </source>
</evidence>
<feature type="domain" description="Major facilitator superfamily (MFS) profile" evidence="9">
    <location>
        <begin position="1"/>
        <end position="421"/>
    </location>
</feature>
<feature type="region of interest" description="Disordered" evidence="7">
    <location>
        <begin position="434"/>
        <end position="460"/>
    </location>
</feature>
<dbReference type="EMBL" id="JAVEPI010000002">
    <property type="protein sequence ID" value="KAK1444095.1"/>
    <property type="molecule type" value="Genomic_DNA"/>
</dbReference>
<proteinExistence type="inferred from homology"/>
<feature type="transmembrane region" description="Helical" evidence="8">
    <location>
        <begin position="720"/>
        <end position="742"/>
    </location>
</feature>
<dbReference type="InterPro" id="IPR044770">
    <property type="entry name" value="MFS_spinster-like"/>
</dbReference>
<feature type="compositionally biased region" description="Gly residues" evidence="7">
    <location>
        <begin position="919"/>
        <end position="955"/>
    </location>
</feature>
<feature type="transmembrane region" description="Helical" evidence="8">
    <location>
        <begin position="208"/>
        <end position="232"/>
    </location>
</feature>
<gene>
    <name evidence="10" type="ORF">BgAZ_209710</name>
</gene>
<feature type="transmembrane region" description="Helical" evidence="8">
    <location>
        <begin position="146"/>
        <end position="168"/>
    </location>
</feature>
<feature type="transmembrane region" description="Helical" evidence="8">
    <location>
        <begin position="27"/>
        <end position="48"/>
    </location>
</feature>
<evidence type="ECO:0000259" key="9">
    <source>
        <dbReference type="PROSITE" id="PS50850"/>
    </source>
</evidence>
<dbReference type="PROSITE" id="PS50850">
    <property type="entry name" value="MFS"/>
    <property type="match status" value="1"/>
</dbReference>
<feature type="transmembrane region" description="Helical" evidence="8">
    <location>
        <begin position="114"/>
        <end position="134"/>
    </location>
</feature>
<feature type="transmembrane region" description="Helical" evidence="8">
    <location>
        <begin position="277"/>
        <end position="295"/>
    </location>
</feature>
<feature type="compositionally biased region" description="Polar residues" evidence="7">
    <location>
        <begin position="959"/>
        <end position="969"/>
    </location>
</feature>
<feature type="transmembrane region" description="Helical" evidence="8">
    <location>
        <begin position="244"/>
        <end position="265"/>
    </location>
</feature>
<dbReference type="GO" id="GO:0016020">
    <property type="term" value="C:membrane"/>
    <property type="evidence" value="ECO:0007669"/>
    <property type="project" value="UniProtKB-SubCell"/>
</dbReference>
<dbReference type="Gene3D" id="1.20.1250.20">
    <property type="entry name" value="MFS general substrate transporter like domains"/>
    <property type="match status" value="2"/>
</dbReference>
<feature type="compositionally biased region" description="Basic and acidic residues" evidence="7">
    <location>
        <begin position="434"/>
        <end position="444"/>
    </location>
</feature>
<dbReference type="CDD" id="cd06174">
    <property type="entry name" value="MFS"/>
    <property type="match status" value="2"/>
</dbReference>
<dbReference type="InterPro" id="IPR011701">
    <property type="entry name" value="MFS"/>
</dbReference>
<evidence type="ECO:0000256" key="1">
    <source>
        <dbReference type="ARBA" id="ARBA00004141"/>
    </source>
</evidence>